<dbReference type="InterPro" id="IPR029151">
    <property type="entry name" value="Sensor-like_sf"/>
</dbReference>
<dbReference type="PANTHER" id="PTHR44757">
    <property type="entry name" value="DIGUANYLATE CYCLASE DGCP"/>
    <property type="match status" value="1"/>
</dbReference>
<evidence type="ECO:0000259" key="2">
    <source>
        <dbReference type="PROSITE" id="PS50883"/>
    </source>
</evidence>
<dbReference type="InterPro" id="IPR029787">
    <property type="entry name" value="Nucleotide_cyclase"/>
</dbReference>
<name>A0ABP7P8Z1_9GAMM</name>
<evidence type="ECO:0000259" key="3">
    <source>
        <dbReference type="PROSITE" id="PS50885"/>
    </source>
</evidence>
<evidence type="ECO:0000313" key="6">
    <source>
        <dbReference type="Proteomes" id="UP001501337"/>
    </source>
</evidence>
<dbReference type="Gene3D" id="3.20.20.450">
    <property type="entry name" value="EAL domain"/>
    <property type="match status" value="1"/>
</dbReference>
<feature type="domain" description="HAMP" evidence="3">
    <location>
        <begin position="330"/>
        <end position="382"/>
    </location>
</feature>
<dbReference type="Gene3D" id="6.10.340.10">
    <property type="match status" value="1"/>
</dbReference>
<dbReference type="InterPro" id="IPR000160">
    <property type="entry name" value="GGDEF_dom"/>
</dbReference>
<evidence type="ECO:0000259" key="4">
    <source>
        <dbReference type="PROSITE" id="PS50887"/>
    </source>
</evidence>
<keyword evidence="1" id="KW-0812">Transmembrane</keyword>
<feature type="domain" description="GGDEF" evidence="4">
    <location>
        <begin position="418"/>
        <end position="567"/>
    </location>
</feature>
<reference evidence="6" key="1">
    <citation type="journal article" date="2019" name="Int. J. Syst. Evol. Microbiol.">
        <title>The Global Catalogue of Microorganisms (GCM) 10K type strain sequencing project: providing services to taxonomists for standard genome sequencing and annotation.</title>
        <authorList>
            <consortium name="The Broad Institute Genomics Platform"/>
            <consortium name="The Broad Institute Genome Sequencing Center for Infectious Disease"/>
            <person name="Wu L."/>
            <person name="Ma J."/>
        </authorList>
    </citation>
    <scope>NUCLEOTIDE SEQUENCE [LARGE SCALE GENOMIC DNA]</scope>
    <source>
        <strain evidence="6">JCM 17555</strain>
    </source>
</reference>
<evidence type="ECO:0008006" key="7">
    <source>
        <dbReference type="Google" id="ProtNLM"/>
    </source>
</evidence>
<dbReference type="SUPFAM" id="SSF158472">
    <property type="entry name" value="HAMP domain-like"/>
    <property type="match status" value="1"/>
</dbReference>
<dbReference type="InterPro" id="IPR035919">
    <property type="entry name" value="EAL_sf"/>
</dbReference>
<dbReference type="InterPro" id="IPR001633">
    <property type="entry name" value="EAL_dom"/>
</dbReference>
<feature type="domain" description="EAL" evidence="2">
    <location>
        <begin position="576"/>
        <end position="829"/>
    </location>
</feature>
<feature type="transmembrane region" description="Helical" evidence="1">
    <location>
        <begin position="305"/>
        <end position="328"/>
    </location>
</feature>
<dbReference type="CDD" id="cd01949">
    <property type="entry name" value="GGDEF"/>
    <property type="match status" value="1"/>
</dbReference>
<dbReference type="Pfam" id="PF00672">
    <property type="entry name" value="HAMP"/>
    <property type="match status" value="1"/>
</dbReference>
<dbReference type="SMART" id="SM00267">
    <property type="entry name" value="GGDEF"/>
    <property type="match status" value="1"/>
</dbReference>
<dbReference type="InterPro" id="IPR043128">
    <property type="entry name" value="Rev_trsase/Diguanyl_cyclase"/>
</dbReference>
<evidence type="ECO:0000256" key="1">
    <source>
        <dbReference type="SAM" id="Phobius"/>
    </source>
</evidence>
<dbReference type="Proteomes" id="UP001501337">
    <property type="component" value="Unassembled WGS sequence"/>
</dbReference>
<evidence type="ECO:0000313" key="5">
    <source>
        <dbReference type="EMBL" id="GAA3960596.1"/>
    </source>
</evidence>
<keyword evidence="1" id="KW-1133">Transmembrane helix</keyword>
<dbReference type="PROSITE" id="PS50885">
    <property type="entry name" value="HAMP"/>
    <property type="match status" value="1"/>
</dbReference>
<dbReference type="SMART" id="SM00052">
    <property type="entry name" value="EAL"/>
    <property type="match status" value="1"/>
</dbReference>
<keyword evidence="6" id="KW-1185">Reference proteome</keyword>
<organism evidence="5 6">
    <name type="scientific">Allohahella marinimesophila</name>
    <dbReference type="NCBI Taxonomy" id="1054972"/>
    <lineage>
        <taxon>Bacteria</taxon>
        <taxon>Pseudomonadati</taxon>
        <taxon>Pseudomonadota</taxon>
        <taxon>Gammaproteobacteria</taxon>
        <taxon>Oceanospirillales</taxon>
        <taxon>Hahellaceae</taxon>
        <taxon>Allohahella</taxon>
    </lineage>
</organism>
<dbReference type="Pfam" id="PF00990">
    <property type="entry name" value="GGDEF"/>
    <property type="match status" value="2"/>
</dbReference>
<proteinExistence type="predicted"/>
<dbReference type="Pfam" id="PF00563">
    <property type="entry name" value="EAL"/>
    <property type="match status" value="1"/>
</dbReference>
<protein>
    <recommendedName>
        <fullName evidence="7">Diguanylate cyclase (GGDEF)-like protein</fullName>
    </recommendedName>
</protein>
<dbReference type="SUPFAM" id="SSF55073">
    <property type="entry name" value="Nucleotide cyclase"/>
    <property type="match status" value="2"/>
</dbReference>
<dbReference type="SMART" id="SM00304">
    <property type="entry name" value="HAMP"/>
    <property type="match status" value="1"/>
</dbReference>
<dbReference type="PROSITE" id="PS50883">
    <property type="entry name" value="EAL"/>
    <property type="match status" value="1"/>
</dbReference>
<comment type="caution">
    <text evidence="5">The sequence shown here is derived from an EMBL/GenBank/DDBJ whole genome shotgun (WGS) entry which is preliminary data.</text>
</comment>
<dbReference type="SUPFAM" id="SSF103190">
    <property type="entry name" value="Sensory domain-like"/>
    <property type="match status" value="1"/>
</dbReference>
<dbReference type="InterPro" id="IPR003660">
    <property type="entry name" value="HAMP_dom"/>
</dbReference>
<dbReference type="RefSeq" id="WP_344805560.1">
    <property type="nucleotide sequence ID" value="NZ_BAABBO010000009.1"/>
</dbReference>
<dbReference type="PROSITE" id="PS51257">
    <property type="entry name" value="PROKAR_LIPOPROTEIN"/>
    <property type="match status" value="1"/>
</dbReference>
<dbReference type="InterPro" id="IPR052155">
    <property type="entry name" value="Biofilm_reg_signaling"/>
</dbReference>
<dbReference type="EMBL" id="BAABBO010000009">
    <property type="protein sequence ID" value="GAA3960596.1"/>
    <property type="molecule type" value="Genomic_DNA"/>
</dbReference>
<dbReference type="CDD" id="cd06225">
    <property type="entry name" value="HAMP"/>
    <property type="match status" value="1"/>
</dbReference>
<dbReference type="CDD" id="cd01948">
    <property type="entry name" value="EAL"/>
    <property type="match status" value="1"/>
</dbReference>
<sequence>MKLNAKILLIILPLLVVAIGCTGWFAHSQLSEASLDNSRRQVDAALLDLRSSILATQSNTHSNLDLFAADTLLQRYVLTDEESRYDLLLTALLRLLSSYQKAYPAYFEIRILMPNGFEDVRLSSLDIINTTEYEANSPIFERILAAGELDSSFFEMNPDTDQVAFYFTKPLLVRDNTREAFDAKPTLRAYLSVAVSLQWLQDKMDEASTETGAVLMLTDASGKVFTHSGNTDFIHATEQLHSKLPAAHPSRTMLETLLAGVPVQDFSTINLNGQDGYLWSRPVAESYRLAAWLPARELIKRSSELALFIMLICLASVFVISFVLYVQLNMLIIRPIRHLQRATEAIGRGHLLKKIHIKGNDEVGALAESINAMSSSLQKSHEQVRFLAYHDTLTALPNRLMFYEHLSGAIATAKRTGARFAVLYLDLDHFKRVNDTLGHRAGDQLLSIVAERLAHCMRESDFIARSDGEENHDSSPGILARIGGDEFLLLLQDIPDLLLPGIIAERIVDSISQPIPVDNNECYVSASLGITIYPDDGQSPDLLIKYADIAMYHAKGEGRNNFQYYRDSMNSAMVERANMESKLREAIRDNRLFLLYQPQADLRTGEVIGVEALVRWKDPELGMISPSTFIPFAEENGLIVEIGTWVLEQACKQAVAWLDETDYPIKVAVNVSAVQFAKGNFQEVVRNTLARTGLDPAHLCLEITETSFMEHIDRIDVVLEEIRELGVLIALDDFGKGFSSLNYLRQFPIDILKIDRGFVNELSTTSDTGAIITAIIAMAHALGIKVIAEGVENTQQLECLRERNCDFVQGFYLHVPQDGRKIPPLLVIE</sequence>
<dbReference type="PROSITE" id="PS50887">
    <property type="entry name" value="GGDEF"/>
    <property type="match status" value="1"/>
</dbReference>
<accession>A0ABP7P8Z1</accession>
<dbReference type="PANTHER" id="PTHR44757:SF2">
    <property type="entry name" value="BIOFILM ARCHITECTURE MAINTENANCE PROTEIN MBAA"/>
    <property type="match status" value="1"/>
</dbReference>
<dbReference type="NCBIfam" id="TIGR00254">
    <property type="entry name" value="GGDEF"/>
    <property type="match status" value="2"/>
</dbReference>
<dbReference type="Gene3D" id="3.30.70.270">
    <property type="match status" value="1"/>
</dbReference>
<keyword evidence="1" id="KW-0472">Membrane</keyword>
<gene>
    <name evidence="5" type="ORF">GCM10022278_18380</name>
</gene>
<dbReference type="SUPFAM" id="SSF141868">
    <property type="entry name" value="EAL domain-like"/>
    <property type="match status" value="1"/>
</dbReference>